<organism evidence="4 5">
    <name type="scientific">Basidiobolus meristosporus CBS 931.73</name>
    <dbReference type="NCBI Taxonomy" id="1314790"/>
    <lineage>
        <taxon>Eukaryota</taxon>
        <taxon>Fungi</taxon>
        <taxon>Fungi incertae sedis</taxon>
        <taxon>Zoopagomycota</taxon>
        <taxon>Entomophthoromycotina</taxon>
        <taxon>Basidiobolomycetes</taxon>
        <taxon>Basidiobolales</taxon>
        <taxon>Basidiobolaceae</taxon>
        <taxon>Basidiobolus</taxon>
    </lineage>
</organism>
<feature type="transmembrane region" description="Helical" evidence="2">
    <location>
        <begin position="45"/>
        <end position="65"/>
    </location>
</feature>
<feature type="region of interest" description="Disordered" evidence="1">
    <location>
        <begin position="20"/>
        <end position="39"/>
    </location>
</feature>
<protein>
    <submittedName>
        <fullName evidence="4">Uncharacterized protein</fullName>
    </submittedName>
</protein>
<name>A0A1Y1ZD65_9FUNG</name>
<dbReference type="InParanoid" id="A0A1Y1ZD65"/>
<evidence type="ECO:0000256" key="3">
    <source>
        <dbReference type="SAM" id="SignalP"/>
    </source>
</evidence>
<sequence length="160" mass="17765">MLMLCFLSLLIALLNTSRVQGESPLSPPTRDTPGNTSSKKSGVSYWFLAALLLGVTLIGIVVYYARRKFRHFRANRETKRRINIAIGSHIYKEDLPQPPEVLPRYSMKSSQVTLAPPIVDAITSVAMRRPLHDSNGESVLVVVRNSLDSDVTVAPPCYRA</sequence>
<evidence type="ECO:0000256" key="1">
    <source>
        <dbReference type="SAM" id="MobiDB-lite"/>
    </source>
</evidence>
<keyword evidence="5" id="KW-1185">Reference proteome</keyword>
<evidence type="ECO:0000313" key="4">
    <source>
        <dbReference type="EMBL" id="ORY07755.1"/>
    </source>
</evidence>
<accession>A0A1Y1ZD65</accession>
<feature type="signal peptide" evidence="3">
    <location>
        <begin position="1"/>
        <end position="21"/>
    </location>
</feature>
<reference evidence="4 5" key="1">
    <citation type="submission" date="2016-07" db="EMBL/GenBank/DDBJ databases">
        <title>Pervasive Adenine N6-methylation of Active Genes in Fungi.</title>
        <authorList>
            <consortium name="DOE Joint Genome Institute"/>
            <person name="Mondo S.J."/>
            <person name="Dannebaum R.O."/>
            <person name="Kuo R.C."/>
            <person name="Labutti K."/>
            <person name="Haridas S."/>
            <person name="Kuo A."/>
            <person name="Salamov A."/>
            <person name="Ahrendt S.R."/>
            <person name="Lipzen A."/>
            <person name="Sullivan W."/>
            <person name="Andreopoulos W.B."/>
            <person name="Clum A."/>
            <person name="Lindquist E."/>
            <person name="Daum C."/>
            <person name="Ramamoorthy G.K."/>
            <person name="Gryganskyi A."/>
            <person name="Culley D."/>
            <person name="Magnuson J.K."/>
            <person name="James T.Y."/>
            <person name="O'Malley M.A."/>
            <person name="Stajich J.E."/>
            <person name="Spatafora J.W."/>
            <person name="Visel A."/>
            <person name="Grigoriev I.V."/>
        </authorList>
    </citation>
    <scope>NUCLEOTIDE SEQUENCE [LARGE SCALE GENOMIC DNA]</scope>
    <source>
        <strain evidence="4 5">CBS 931.73</strain>
    </source>
</reference>
<feature type="chain" id="PRO_5012643763" evidence="3">
    <location>
        <begin position="22"/>
        <end position="160"/>
    </location>
</feature>
<keyword evidence="2" id="KW-1133">Transmembrane helix</keyword>
<dbReference type="EMBL" id="MCFE01000006">
    <property type="protein sequence ID" value="ORY07755.1"/>
    <property type="molecule type" value="Genomic_DNA"/>
</dbReference>
<keyword evidence="3" id="KW-0732">Signal</keyword>
<proteinExistence type="predicted"/>
<dbReference type="Proteomes" id="UP000193498">
    <property type="component" value="Unassembled WGS sequence"/>
</dbReference>
<keyword evidence="2" id="KW-0812">Transmembrane</keyword>
<gene>
    <name evidence="4" type="ORF">K493DRAFT_295387</name>
</gene>
<comment type="caution">
    <text evidence="4">The sequence shown here is derived from an EMBL/GenBank/DDBJ whole genome shotgun (WGS) entry which is preliminary data.</text>
</comment>
<keyword evidence="2" id="KW-0472">Membrane</keyword>
<dbReference type="AlphaFoldDB" id="A0A1Y1ZD65"/>
<evidence type="ECO:0000256" key="2">
    <source>
        <dbReference type="SAM" id="Phobius"/>
    </source>
</evidence>
<evidence type="ECO:0000313" key="5">
    <source>
        <dbReference type="Proteomes" id="UP000193498"/>
    </source>
</evidence>